<comment type="similarity">
    <text evidence="1">Belongs to the TIM50 family.</text>
</comment>
<dbReference type="Gene3D" id="3.40.50.1000">
    <property type="entry name" value="HAD superfamily/HAD-like"/>
    <property type="match status" value="1"/>
</dbReference>
<dbReference type="EMBL" id="HE573019">
    <property type="protein sequence ID" value="CCC47090.1"/>
    <property type="molecule type" value="Genomic_DNA"/>
</dbReference>
<comment type="subcellular location">
    <subcellularLocation>
        <location evidence="1">Mitochondrion inner membrane</location>
        <topology evidence="1">Single-pass membrane protein</topology>
    </subcellularLocation>
</comment>
<proteinExistence type="inferred from homology"/>
<name>G0TT09_TRYVY</name>
<evidence type="ECO:0000256" key="2">
    <source>
        <dbReference type="SAM" id="MobiDB-lite"/>
    </source>
</evidence>
<dbReference type="VEuPathDB" id="TriTrypDB:TvY486_0302770"/>
<feature type="compositionally biased region" description="Polar residues" evidence="2">
    <location>
        <begin position="38"/>
        <end position="59"/>
    </location>
</feature>
<dbReference type="PROSITE" id="PS50969">
    <property type="entry name" value="FCP1"/>
    <property type="match status" value="1"/>
</dbReference>
<keyword evidence="1" id="KW-0496">Mitochondrion</keyword>
<keyword evidence="1" id="KW-0809">Transit peptide</keyword>
<evidence type="ECO:0000259" key="3">
    <source>
        <dbReference type="PROSITE" id="PS50969"/>
    </source>
</evidence>
<comment type="function">
    <text evidence="1">Essential component of the TIM23 complex, a complex that mediates the translocation of transit peptide-containing proteins across the mitochondrial inner membrane.</text>
</comment>
<keyword evidence="1" id="KW-0811">Translocation</keyword>
<organism evidence="4">
    <name type="scientific">Trypanosoma vivax (strain Y486)</name>
    <dbReference type="NCBI Taxonomy" id="1055687"/>
    <lineage>
        <taxon>Eukaryota</taxon>
        <taxon>Discoba</taxon>
        <taxon>Euglenozoa</taxon>
        <taxon>Kinetoplastea</taxon>
        <taxon>Metakinetoplastina</taxon>
        <taxon>Trypanosomatida</taxon>
        <taxon>Trypanosomatidae</taxon>
        <taxon>Trypanosoma</taxon>
        <taxon>Duttonella</taxon>
    </lineage>
</organism>
<dbReference type="AlphaFoldDB" id="G0TT09"/>
<keyword evidence="1" id="KW-0813">Transport</keyword>
<dbReference type="InterPro" id="IPR023214">
    <property type="entry name" value="HAD_sf"/>
</dbReference>
<evidence type="ECO:0000256" key="1">
    <source>
        <dbReference type="RuleBase" id="RU365079"/>
    </source>
</evidence>
<keyword evidence="1" id="KW-0653">Protein transport</keyword>
<evidence type="ECO:0000313" key="4">
    <source>
        <dbReference type="EMBL" id="CCC47090.1"/>
    </source>
</evidence>
<dbReference type="GO" id="GO:0015031">
    <property type="term" value="P:protein transport"/>
    <property type="evidence" value="ECO:0007669"/>
    <property type="project" value="UniProtKB-KW"/>
</dbReference>
<reference evidence="4" key="1">
    <citation type="journal article" date="2012" name="Proc. Natl. Acad. Sci. U.S.A.">
        <title>Antigenic diversity is generated by distinct evolutionary mechanisms in African trypanosome species.</title>
        <authorList>
            <person name="Jackson A.P."/>
            <person name="Berry A."/>
            <person name="Aslett M."/>
            <person name="Allison H.C."/>
            <person name="Burton P."/>
            <person name="Vavrova-Anderson J."/>
            <person name="Brown R."/>
            <person name="Browne H."/>
            <person name="Corton N."/>
            <person name="Hauser H."/>
            <person name="Gamble J."/>
            <person name="Gilderthorp R."/>
            <person name="Marcello L."/>
            <person name="McQuillan J."/>
            <person name="Otto T.D."/>
            <person name="Quail M.A."/>
            <person name="Sanders M.J."/>
            <person name="van Tonder A."/>
            <person name="Ginger M.L."/>
            <person name="Field M.C."/>
            <person name="Barry J.D."/>
            <person name="Hertz-Fowler C."/>
            <person name="Berriman M."/>
        </authorList>
    </citation>
    <scope>NUCLEOTIDE SEQUENCE</scope>
    <source>
        <strain evidence="4">Y486</strain>
    </source>
</reference>
<dbReference type="SUPFAM" id="SSF56784">
    <property type="entry name" value="HAD-like"/>
    <property type="match status" value="1"/>
</dbReference>
<sequence>MHSRGTQGCMAVHASRPATRQISSAMHLGSSRILPERSLSTSPANRHGSRLSSSASVGTSRRAVSCNRKRDFLKLKVGSSGLTGRGIGASGCTVPFSMGSVHTQPTSFLETRVQKSSLPNTAVRETVRPFVRLPPTGADGHCAAAKSENKSFLVPPPLPKDQGKLVVVLDLDETLVYSRDGPIILRPGAQRLLNVLRGRCEVVVWTAGERLYALNVIRVIDPSGCIQHCIYRSKKWWTNKPGCVKDLTGLGRPLDRVILIDNISDCLRANPRNGLLVTDFRGSNVEGKDADTTLFVIADVIEDVLREPNISIEAFHAHPQLRRRLIKCDVGGMVEVLTLKQDRYEKFMRSMFAVPCNGRRAVLH</sequence>
<comment type="subunit">
    <text evidence="1">Component of the TIM23 complex.</text>
</comment>
<gene>
    <name evidence="4" type="ORF">TVY486_0302770</name>
</gene>
<accession>G0TT09</accession>
<dbReference type="CDD" id="cd07521">
    <property type="entry name" value="HAD_FCP1-like"/>
    <property type="match status" value="1"/>
</dbReference>
<dbReference type="GO" id="GO:0005744">
    <property type="term" value="C:TIM23 mitochondrial import inner membrane translocase complex"/>
    <property type="evidence" value="ECO:0007669"/>
    <property type="project" value="UniProtKB-UniRule"/>
</dbReference>
<dbReference type="PANTHER" id="PTHR12210">
    <property type="entry name" value="DULLARD PROTEIN PHOSPHATASE"/>
    <property type="match status" value="1"/>
</dbReference>
<protein>
    <recommendedName>
        <fullName evidence="1">Mitochondrial import inner membrane translocase subunit TIM50</fullName>
    </recommendedName>
</protein>
<dbReference type="SMART" id="SM00577">
    <property type="entry name" value="CPDc"/>
    <property type="match status" value="1"/>
</dbReference>
<feature type="domain" description="FCP1 homology" evidence="3">
    <location>
        <begin position="160"/>
        <end position="304"/>
    </location>
</feature>
<dbReference type="InterPro" id="IPR050365">
    <property type="entry name" value="TIM50"/>
</dbReference>
<dbReference type="InterPro" id="IPR036412">
    <property type="entry name" value="HAD-like_sf"/>
</dbReference>
<dbReference type="Pfam" id="PF03031">
    <property type="entry name" value="NIF"/>
    <property type="match status" value="1"/>
</dbReference>
<dbReference type="FunFam" id="3.40.50.1000:FF:000159">
    <property type="entry name" value="TFIIF-stimulated CTD phosphatase"/>
    <property type="match status" value="1"/>
</dbReference>
<dbReference type="InterPro" id="IPR004274">
    <property type="entry name" value="FCP1_dom"/>
</dbReference>
<feature type="region of interest" description="Disordered" evidence="2">
    <location>
        <begin position="28"/>
        <end position="62"/>
    </location>
</feature>